<feature type="compositionally biased region" description="Basic and acidic residues" evidence="1">
    <location>
        <begin position="1"/>
        <end position="14"/>
    </location>
</feature>
<evidence type="ECO:0000256" key="1">
    <source>
        <dbReference type="SAM" id="MobiDB-lite"/>
    </source>
</evidence>
<dbReference type="EMBL" id="CAJVQB010125787">
    <property type="protein sequence ID" value="CAG8853547.1"/>
    <property type="molecule type" value="Genomic_DNA"/>
</dbReference>
<evidence type="ECO:0000313" key="3">
    <source>
        <dbReference type="Proteomes" id="UP000789901"/>
    </source>
</evidence>
<comment type="caution">
    <text evidence="2">The sequence shown here is derived from an EMBL/GenBank/DDBJ whole genome shotgun (WGS) entry which is preliminary data.</text>
</comment>
<organism evidence="2 3">
    <name type="scientific">Gigaspora margarita</name>
    <dbReference type="NCBI Taxonomy" id="4874"/>
    <lineage>
        <taxon>Eukaryota</taxon>
        <taxon>Fungi</taxon>
        <taxon>Fungi incertae sedis</taxon>
        <taxon>Mucoromycota</taxon>
        <taxon>Glomeromycotina</taxon>
        <taxon>Glomeromycetes</taxon>
        <taxon>Diversisporales</taxon>
        <taxon>Gigasporaceae</taxon>
        <taxon>Gigaspora</taxon>
    </lineage>
</organism>
<protein>
    <submittedName>
        <fullName evidence="2">18933_t:CDS:1</fullName>
    </submittedName>
</protein>
<sequence>RTPKESSKNNETKPTKSNVTKSIKCNKHRQNSKDDNEIGAMKLSKCLIHISKLQQQYIQISQNKKISIHNTKETDDNTRTDKVIQANF</sequence>
<dbReference type="Proteomes" id="UP000789901">
    <property type="component" value="Unassembled WGS sequence"/>
</dbReference>
<accession>A0ABN7XEA5</accession>
<proteinExistence type="predicted"/>
<keyword evidence="3" id="KW-1185">Reference proteome</keyword>
<reference evidence="2 3" key="1">
    <citation type="submission" date="2021-06" db="EMBL/GenBank/DDBJ databases">
        <authorList>
            <person name="Kallberg Y."/>
            <person name="Tangrot J."/>
            <person name="Rosling A."/>
        </authorList>
    </citation>
    <scope>NUCLEOTIDE SEQUENCE [LARGE SCALE GENOMIC DNA]</scope>
    <source>
        <strain evidence="2 3">120-4 pot B 10/14</strain>
    </source>
</reference>
<name>A0ABN7XEA5_GIGMA</name>
<evidence type="ECO:0000313" key="2">
    <source>
        <dbReference type="EMBL" id="CAG8853547.1"/>
    </source>
</evidence>
<feature type="non-terminal residue" evidence="2">
    <location>
        <position position="88"/>
    </location>
</feature>
<feature type="region of interest" description="Disordered" evidence="1">
    <location>
        <begin position="1"/>
        <end position="36"/>
    </location>
</feature>
<feature type="non-terminal residue" evidence="2">
    <location>
        <position position="1"/>
    </location>
</feature>
<gene>
    <name evidence="2" type="ORF">GMARGA_LOCUS42368</name>
</gene>